<evidence type="ECO:0000259" key="1">
    <source>
        <dbReference type="Pfam" id="PF23788"/>
    </source>
</evidence>
<feature type="domain" description="EDRF1 N-terminal" evidence="1">
    <location>
        <begin position="1"/>
        <end position="198"/>
    </location>
</feature>
<dbReference type="GO" id="GO:0045893">
    <property type="term" value="P:positive regulation of DNA-templated transcription"/>
    <property type="evidence" value="ECO:0007669"/>
    <property type="project" value="TreeGrafter"/>
</dbReference>
<sequence>MMIGSDLPIFKNGTSFQSLRLKDLSKHSKSMNDLPLVDYWLDNLICNIPEVLLCHHLDGKVQKYEKVKTENLPKFEDKFLPNNFVYIARNLLSFLKSKVSKVGHTYWLYKGENESMITTYDLTTLCFEPSPQDQNLFTVPVAMLLYRVANHKLNSSNSEKKTHVIESLLYNSSKLLNKTNFPIIHAAINYMFSELYIPGKNDDNTTVKPFLSLLNNDELDQNYYRPINSIDIFNLYILHKINKSKGNFFF</sequence>
<dbReference type="InterPro" id="IPR056582">
    <property type="entry name" value="EDRF1_N"/>
</dbReference>
<proteinExistence type="predicted"/>
<reference evidence="2" key="1">
    <citation type="submission" date="2018-04" db="EMBL/GenBank/DDBJ databases">
        <title>Transcriptome assembly of Sipha flava.</title>
        <authorList>
            <person name="Scully E.D."/>
            <person name="Geib S.M."/>
            <person name="Palmer N.A."/>
            <person name="Koch K."/>
            <person name="Bradshaw J."/>
            <person name="Heng-Moss T."/>
            <person name="Sarath G."/>
        </authorList>
    </citation>
    <scope>NUCLEOTIDE SEQUENCE</scope>
</reference>
<organism evidence="2">
    <name type="scientific">Sipha flava</name>
    <name type="common">yellow sugarcane aphid</name>
    <dbReference type="NCBI Taxonomy" id="143950"/>
    <lineage>
        <taxon>Eukaryota</taxon>
        <taxon>Metazoa</taxon>
        <taxon>Ecdysozoa</taxon>
        <taxon>Arthropoda</taxon>
        <taxon>Hexapoda</taxon>
        <taxon>Insecta</taxon>
        <taxon>Pterygota</taxon>
        <taxon>Neoptera</taxon>
        <taxon>Paraneoptera</taxon>
        <taxon>Hemiptera</taxon>
        <taxon>Sternorrhyncha</taxon>
        <taxon>Aphidomorpha</taxon>
        <taxon>Aphidoidea</taxon>
        <taxon>Aphididae</taxon>
        <taxon>Sipha</taxon>
    </lineage>
</organism>
<dbReference type="OrthoDB" id="419432at2759"/>
<accession>A0A2S2R4C9</accession>
<dbReference type="PANTHER" id="PTHR15000">
    <property type="entry name" value="ERYTHROID DIFFERENTIATION-RELATED FACTOR 1"/>
    <property type="match status" value="1"/>
</dbReference>
<dbReference type="PANTHER" id="PTHR15000:SF1">
    <property type="entry name" value="ERYTHROID DIFFERENTIATION-RELATED FACTOR 1"/>
    <property type="match status" value="1"/>
</dbReference>
<dbReference type="Pfam" id="PF23788">
    <property type="entry name" value="EDRF1_N"/>
    <property type="match status" value="1"/>
</dbReference>
<dbReference type="AlphaFoldDB" id="A0A2S2R4C9"/>
<evidence type="ECO:0000313" key="2">
    <source>
        <dbReference type="EMBL" id="MBY84783.1"/>
    </source>
</evidence>
<protein>
    <submittedName>
        <fullName evidence="2">Erythroid differentiation-related factor 1</fullName>
    </submittedName>
</protein>
<name>A0A2S2R4C9_9HEMI</name>
<dbReference type="EMBL" id="GGMS01015580">
    <property type="protein sequence ID" value="MBY84783.1"/>
    <property type="molecule type" value="Transcribed_RNA"/>
</dbReference>
<gene>
    <name evidence="2" type="primary">Edrf1_1</name>
    <name evidence="2" type="ORF">g.33075</name>
</gene>